<name>A0ABU6K5J5_9RHOO</name>
<evidence type="ECO:0000256" key="1">
    <source>
        <dbReference type="SAM" id="MobiDB-lite"/>
    </source>
</evidence>
<evidence type="ECO:0000313" key="3">
    <source>
        <dbReference type="Proteomes" id="UP001331561"/>
    </source>
</evidence>
<dbReference type="Proteomes" id="UP001331561">
    <property type="component" value="Unassembled WGS sequence"/>
</dbReference>
<reference evidence="2 3" key="1">
    <citation type="submission" date="2024-01" db="EMBL/GenBank/DDBJ databases">
        <title>Uliginosibacterium soil sp. nov.</title>
        <authorList>
            <person name="Lv Y."/>
        </authorList>
    </citation>
    <scope>NUCLEOTIDE SEQUENCE [LARGE SCALE GENOMIC DNA]</scope>
    <source>
        <strain evidence="2 3">H3</strain>
    </source>
</reference>
<dbReference type="EMBL" id="JAYXHS010000002">
    <property type="protein sequence ID" value="MEC5386856.1"/>
    <property type="molecule type" value="Genomic_DNA"/>
</dbReference>
<proteinExistence type="predicted"/>
<keyword evidence="3" id="KW-1185">Reference proteome</keyword>
<dbReference type="RefSeq" id="WP_327599813.1">
    <property type="nucleotide sequence ID" value="NZ_JAYXHS010000002.1"/>
</dbReference>
<evidence type="ECO:0000313" key="2">
    <source>
        <dbReference type="EMBL" id="MEC5386856.1"/>
    </source>
</evidence>
<gene>
    <name evidence="2" type="ORF">VVD49_14070</name>
</gene>
<sequence>MHPIHDSDIQLLLATTVAAKRKPARIAEIISALDLLHGSIPSAAKLSEAFARLGTNGLLQAIEDGFTLTAEAQKMLASQPRRAALAEHTFSLKEQLAAYKPTPVAANAIAIIPAEIEAAIRAHRAPVQGVGKNLLMPIRSKETDNKRAGSGRRPASRKR</sequence>
<comment type="caution">
    <text evidence="2">The sequence shown here is derived from an EMBL/GenBank/DDBJ whole genome shotgun (WGS) entry which is preliminary data.</text>
</comment>
<feature type="region of interest" description="Disordered" evidence="1">
    <location>
        <begin position="137"/>
        <end position="159"/>
    </location>
</feature>
<organism evidence="2 3">
    <name type="scientific">Uliginosibacterium silvisoli</name>
    <dbReference type="NCBI Taxonomy" id="3114758"/>
    <lineage>
        <taxon>Bacteria</taxon>
        <taxon>Pseudomonadati</taxon>
        <taxon>Pseudomonadota</taxon>
        <taxon>Betaproteobacteria</taxon>
        <taxon>Rhodocyclales</taxon>
        <taxon>Zoogloeaceae</taxon>
        <taxon>Uliginosibacterium</taxon>
    </lineage>
</organism>
<accession>A0ABU6K5J5</accession>
<protein>
    <submittedName>
        <fullName evidence="2">Uncharacterized protein</fullName>
    </submittedName>
</protein>